<evidence type="ECO:0000256" key="1">
    <source>
        <dbReference type="SAM" id="MobiDB-lite"/>
    </source>
</evidence>
<reference evidence="2 3" key="1">
    <citation type="submission" date="2020-10" db="EMBL/GenBank/DDBJ databases">
        <title>Novel species in genus Corynebacterium.</title>
        <authorList>
            <person name="Zhang G."/>
        </authorList>
    </citation>
    <scope>NUCLEOTIDE SEQUENCE [LARGE SCALE GENOMIC DNA]</scope>
    <source>
        <strain evidence="2 3">DSM 45110</strain>
    </source>
</reference>
<evidence type="ECO:0000313" key="3">
    <source>
        <dbReference type="Proteomes" id="UP000635902"/>
    </source>
</evidence>
<protein>
    <submittedName>
        <fullName evidence="2">Uncharacterized protein</fullName>
    </submittedName>
</protein>
<evidence type="ECO:0000313" key="2">
    <source>
        <dbReference type="EMBL" id="MBF4552939.1"/>
    </source>
</evidence>
<dbReference type="Proteomes" id="UP000635902">
    <property type="component" value="Unassembled WGS sequence"/>
</dbReference>
<sequence length="91" mass="9970">MVNPQRYESILDQYFAEVAAVTKEFEDVLKEQTELLKKLAEHSAGSSIAQPTAQPTDALPAMSEPTGSKTEKWPPTGGASHHSRQPDIFSD</sequence>
<organism evidence="2 3">
    <name type="scientific">Corynebacterium suicordis DSM 45110</name>
    <dbReference type="NCBI Taxonomy" id="1121369"/>
    <lineage>
        <taxon>Bacteria</taxon>
        <taxon>Bacillati</taxon>
        <taxon>Actinomycetota</taxon>
        <taxon>Actinomycetes</taxon>
        <taxon>Mycobacteriales</taxon>
        <taxon>Corynebacteriaceae</taxon>
        <taxon>Corynebacterium</taxon>
    </lineage>
</organism>
<feature type="region of interest" description="Disordered" evidence="1">
    <location>
        <begin position="40"/>
        <end position="91"/>
    </location>
</feature>
<dbReference type="RefSeq" id="WP_194555806.1">
    <property type="nucleotide sequence ID" value="NZ_JADKMY010000001.1"/>
</dbReference>
<name>A0ABR9ZJ13_9CORY</name>
<comment type="caution">
    <text evidence="2">The sequence shown here is derived from an EMBL/GenBank/DDBJ whole genome shotgun (WGS) entry which is preliminary data.</text>
</comment>
<proteinExistence type="predicted"/>
<keyword evidence="3" id="KW-1185">Reference proteome</keyword>
<gene>
    <name evidence="2" type="ORF">IRY30_02430</name>
</gene>
<dbReference type="EMBL" id="JADKMY010000001">
    <property type="protein sequence ID" value="MBF4552939.1"/>
    <property type="molecule type" value="Genomic_DNA"/>
</dbReference>
<feature type="compositionally biased region" description="Polar residues" evidence="1">
    <location>
        <begin position="44"/>
        <end position="55"/>
    </location>
</feature>
<accession>A0ABR9ZJ13</accession>